<organism evidence="1 2">
    <name type="scientific">Nematocida displodere</name>
    <dbReference type="NCBI Taxonomy" id="1805483"/>
    <lineage>
        <taxon>Eukaryota</taxon>
        <taxon>Fungi</taxon>
        <taxon>Fungi incertae sedis</taxon>
        <taxon>Microsporidia</taxon>
        <taxon>Nematocida</taxon>
    </lineage>
</organism>
<protein>
    <submittedName>
        <fullName evidence="1">Uncharacterized protein</fullName>
    </submittedName>
</protein>
<dbReference type="OrthoDB" id="2196279at2759"/>
<evidence type="ECO:0000313" key="2">
    <source>
        <dbReference type="Proteomes" id="UP000185944"/>
    </source>
</evidence>
<dbReference type="AlphaFoldDB" id="A0A177EJE4"/>
<dbReference type="RefSeq" id="XP_067544833.1">
    <property type="nucleotide sequence ID" value="XM_067689301.1"/>
</dbReference>
<dbReference type="GeneID" id="93648233"/>
<reference evidence="1 2" key="1">
    <citation type="submission" date="2016-02" db="EMBL/GenBank/DDBJ databases">
        <title>Discovery of a natural microsporidian pathogen with a broad tissue tropism in Caenorhabditis elegans.</title>
        <authorList>
            <person name="Luallen R.J."/>
            <person name="Reinke A.W."/>
            <person name="Tong L."/>
            <person name="Botts M.R."/>
            <person name="Felix M.-A."/>
            <person name="Troemel E.R."/>
        </authorList>
    </citation>
    <scope>NUCLEOTIDE SEQUENCE [LARGE SCALE GENOMIC DNA]</scope>
    <source>
        <strain evidence="1 2">JUm2807</strain>
    </source>
</reference>
<comment type="caution">
    <text evidence="1">The sequence shown here is derived from an EMBL/GenBank/DDBJ whole genome shotgun (WGS) entry which is preliminary data.</text>
</comment>
<dbReference type="EMBL" id="LTDL01000022">
    <property type="protein sequence ID" value="OAG31109.1"/>
    <property type="molecule type" value="Genomic_DNA"/>
</dbReference>
<accession>A0A177EJE4</accession>
<proteinExistence type="predicted"/>
<dbReference type="VEuPathDB" id="MicrosporidiaDB:NEDG_01883"/>
<dbReference type="Proteomes" id="UP000185944">
    <property type="component" value="Unassembled WGS sequence"/>
</dbReference>
<evidence type="ECO:0000313" key="1">
    <source>
        <dbReference type="EMBL" id="OAG31109.1"/>
    </source>
</evidence>
<sequence>MEVYWRTEYIYTATEISWTRTYLKEAIGLLASVLCTDVGSLPVEQRRCIRMVFNNINDVITERCSGALFQKETAKATGPKDFELICAIAAFNSVFTLINEARTPHRLRYYVPMICEFITADYALPETTKPLVKKLIRLLTEKLSEPQLDGVLASLECLRARGHTLPFFLPSEITEFSETAVEQFIFLQTTRPDLASLFKALHISFAALCAPALGLPNKKSALLTQPQIFLEVIKEALGKQRLKTLEKEKENEITRSVLFYERLALRQTALSPNMPIELLQHCLLWPQNTKDLQKAAMLALSGKTPASLAFPFVAVCLAYFLIDLSPEAPNYSVLLSEGHKTVKLDGFSLLDSLMFFLSRQSNETRKNEQITMLGMFLEIYIAPDTFSVLKTLHQRHKWTLQHSSLVARYISHPTHSADASMFIAGVFVDAELIAPIEEFGLQKEARIIVKALSASRNSTPFTNRLQKQLFSTKTAPHYPLLLINDAVILAAVRSMVKQHAGQDTLLDEITSTLLNTDVIEKRISLIRSAFVQAPPQQKPALFIVVLYFATLLSYDLETLSLITHSLQMPI</sequence>
<keyword evidence="2" id="KW-1185">Reference proteome</keyword>
<gene>
    <name evidence="1" type="ORF">NEDG_01883</name>
</gene>
<name>A0A177EJE4_9MICR</name>